<sequence>MLKKLTAALVVLGLAAAVNAGPAAYGICQTGCNVLAVACYAATGAVFGTAIPAIINCNKALGVCMASCVAAGLIPTP</sequence>
<evidence type="ECO:0000256" key="1">
    <source>
        <dbReference type="SAM" id="SignalP"/>
    </source>
</evidence>
<evidence type="ECO:0000313" key="2">
    <source>
        <dbReference type="EMBL" id="EGZ13393.1"/>
    </source>
</evidence>
<dbReference type="RefSeq" id="XP_009530822.1">
    <property type="nucleotide sequence ID" value="XM_009532527.1"/>
</dbReference>
<reference evidence="2 3" key="1">
    <citation type="journal article" date="2006" name="Science">
        <title>Phytophthora genome sequences uncover evolutionary origins and mechanisms of pathogenesis.</title>
        <authorList>
            <person name="Tyler B.M."/>
            <person name="Tripathy S."/>
            <person name="Zhang X."/>
            <person name="Dehal P."/>
            <person name="Jiang R.H."/>
            <person name="Aerts A."/>
            <person name="Arredondo F.D."/>
            <person name="Baxter L."/>
            <person name="Bensasson D."/>
            <person name="Beynon J.L."/>
            <person name="Chapman J."/>
            <person name="Damasceno C.M."/>
            <person name="Dorrance A.E."/>
            <person name="Dou D."/>
            <person name="Dickerman A.W."/>
            <person name="Dubchak I.L."/>
            <person name="Garbelotto M."/>
            <person name="Gijzen M."/>
            <person name="Gordon S.G."/>
            <person name="Govers F."/>
            <person name="Grunwald N.J."/>
            <person name="Huang W."/>
            <person name="Ivors K.L."/>
            <person name="Jones R.W."/>
            <person name="Kamoun S."/>
            <person name="Krampis K."/>
            <person name="Lamour K.H."/>
            <person name="Lee M.K."/>
            <person name="McDonald W.H."/>
            <person name="Medina M."/>
            <person name="Meijer H.J."/>
            <person name="Nordberg E.K."/>
            <person name="Maclean D.J."/>
            <person name="Ospina-Giraldo M.D."/>
            <person name="Morris P.F."/>
            <person name="Phuntumart V."/>
            <person name="Putnam N.H."/>
            <person name="Rash S."/>
            <person name="Rose J.K."/>
            <person name="Sakihama Y."/>
            <person name="Salamov A.A."/>
            <person name="Savidor A."/>
            <person name="Scheuring C.F."/>
            <person name="Smith B.M."/>
            <person name="Sobral B.W."/>
            <person name="Terry A."/>
            <person name="Torto-Alalibo T.A."/>
            <person name="Win J."/>
            <person name="Xu Z."/>
            <person name="Zhang H."/>
            <person name="Grigoriev I.V."/>
            <person name="Rokhsar D.S."/>
            <person name="Boore J.L."/>
        </authorList>
    </citation>
    <scope>NUCLEOTIDE SEQUENCE [LARGE SCALE GENOMIC DNA]</scope>
    <source>
        <strain evidence="2 3">P6497</strain>
    </source>
</reference>
<dbReference type="STRING" id="1094619.G4ZUB9"/>
<organism evidence="2 3">
    <name type="scientific">Phytophthora sojae (strain P6497)</name>
    <name type="common">Soybean stem and root rot agent</name>
    <name type="synonym">Phytophthora megasperma f. sp. glycines</name>
    <dbReference type="NCBI Taxonomy" id="1094619"/>
    <lineage>
        <taxon>Eukaryota</taxon>
        <taxon>Sar</taxon>
        <taxon>Stramenopiles</taxon>
        <taxon>Oomycota</taxon>
        <taxon>Peronosporomycetes</taxon>
        <taxon>Peronosporales</taxon>
        <taxon>Peronosporaceae</taxon>
        <taxon>Phytophthora</taxon>
    </lineage>
</organism>
<dbReference type="EMBL" id="JH159156">
    <property type="protein sequence ID" value="EGZ13393.1"/>
    <property type="molecule type" value="Genomic_DNA"/>
</dbReference>
<proteinExistence type="predicted"/>
<dbReference type="KEGG" id="psoj:PHYSODRAFT_514712"/>
<protein>
    <recommendedName>
        <fullName evidence="4">Cysteine-rich protein</fullName>
    </recommendedName>
</protein>
<keyword evidence="3" id="KW-1185">Reference proteome</keyword>
<feature type="signal peptide" evidence="1">
    <location>
        <begin position="1"/>
        <end position="20"/>
    </location>
</feature>
<dbReference type="PANTHER" id="PTHR37475:SF1">
    <property type="entry name" value="ZYGOTE-SPECIFIC PROTEIN"/>
    <property type="match status" value="1"/>
</dbReference>
<feature type="chain" id="PRO_5003472432" description="Cysteine-rich protein" evidence="1">
    <location>
        <begin position="21"/>
        <end position="77"/>
    </location>
</feature>
<evidence type="ECO:0008006" key="4">
    <source>
        <dbReference type="Google" id="ProtNLM"/>
    </source>
</evidence>
<gene>
    <name evidence="2" type="ORF">PHYSODRAFT_514712</name>
</gene>
<dbReference type="AlphaFoldDB" id="G4ZUB9"/>
<keyword evidence="1" id="KW-0732">Signal</keyword>
<dbReference type="InParanoid" id="G4ZUB9"/>
<dbReference type="PANTHER" id="PTHR37475">
    <property type="entry name" value="ZYGOTE-SPECIFIC CLASS V COPY B GENE PROTEIN"/>
    <property type="match status" value="1"/>
</dbReference>
<accession>G4ZUB9</accession>
<dbReference type="GeneID" id="20659586"/>
<evidence type="ECO:0000313" key="3">
    <source>
        <dbReference type="Proteomes" id="UP000002640"/>
    </source>
</evidence>
<name>G4ZUB9_PHYSP</name>
<dbReference type="Proteomes" id="UP000002640">
    <property type="component" value="Unassembled WGS sequence"/>
</dbReference>